<reference evidence="3" key="1">
    <citation type="submission" date="2021-10" db="EMBL/GenBank/DDBJ databases">
        <authorList>
            <person name="Piombo E."/>
        </authorList>
    </citation>
    <scope>NUCLEOTIDE SEQUENCE</scope>
</reference>
<feature type="domain" description="NB-ARC" evidence="1">
    <location>
        <begin position="266"/>
        <end position="385"/>
    </location>
</feature>
<evidence type="ECO:0000313" key="3">
    <source>
        <dbReference type="EMBL" id="CAG9986863.1"/>
    </source>
</evidence>
<dbReference type="GO" id="GO:0043531">
    <property type="term" value="F:ADP binding"/>
    <property type="evidence" value="ECO:0007669"/>
    <property type="project" value="InterPro"/>
</dbReference>
<dbReference type="InterPro" id="IPR027417">
    <property type="entry name" value="P-loop_NTPase"/>
</dbReference>
<sequence>MSSTFNFNKEWELSLEKQLSRLGKKRRQVCSLTYDDFNIRVNKASEAYSKSSALTSIHKLQRVLDQLNTFTKAITSIVQSSPELTGFIWGSIQAVITVASRFTNLLALITDMLYELASMVVQLNRYLDIFPESEEMQQCTRFLIDDFVGFSISALSFFNKWPIYNLLRLFWSNIDKKFEATKSNISKHYTQFQRVRQLEVDLTLIDSSKKITEILPTVKILPSDPSKLFEVPLIRNPHFSEREDELLRVRDSLNVSGSNGVKEQRACLLQGLGGIGKTAIALEYAYRYRDEYNYVFWIPAETNLDITNAIGKISLKLGLTSPETINKEPQHEVERFRYWLEGLTTSWLLILDNVEDHRVVSPVWSQAGLGHVLLTSQKSELAQACCSTVLVRPLDEVSGPRFFLKQMAIAQSYMLSPSNQGSNVLHSADDENQKLAQMISAELSGIPLAIIFIAGNFSTMPLDAILDDLKQYGLFTAAVAPDSSTVLVHYGKPFGKTWDIAENQLAPSSILLLHVLAMLGSTGVSEAIIFAGQQDPDLSIFGATSRGQYAIPANSELRGQWSRHLVERQSSDGGAYLLMHRVVQKNILERLKARPDAFGKAFDAAFKLLLRVFPKQSPVQAPQNDLWQTRSLITPHILSLCTVFESYQACLTAIGIDFAEMVTAASGYFWEAGLYGDGSHTSDIAVAICDKLGNHLSSKKANTYAISSAVRLVHGISSRRKAQDLAKKALHMRQHHLHTQGSESVTDEDVTCWGNAWNDVGWTLLDAGSYQESLEPLYLAWDQRKSSVLCQREYNHIPNSPMNVAVALAGMGRYDEAIALATATVEKVDKAFDQKCALSQEVHFYLACILVSAGRYEEAFEEARNVHSRRVETFGKSSRPTSDAAYILATIEHKRGNMEPAASILKMTISQPNGWTRETKARAKYRLGIILTDLQREKEAAPLIKSAQDSLASLWALYAEPWMELTEVDEEIAFDLLAAMSSGRSTLGKGSVRSDPRLGILLSLCTLDQDKDWLAWVESIS</sequence>
<dbReference type="PANTHER" id="PTHR47691:SF3">
    <property type="entry name" value="HTH-TYPE TRANSCRIPTIONAL REGULATOR RV0890C-RELATED"/>
    <property type="match status" value="1"/>
</dbReference>
<evidence type="ECO:0008006" key="5">
    <source>
        <dbReference type="Google" id="ProtNLM"/>
    </source>
</evidence>
<feature type="domain" description="DUF7708" evidence="2">
    <location>
        <begin position="60"/>
        <end position="197"/>
    </location>
</feature>
<dbReference type="Gene3D" id="1.25.40.10">
    <property type="entry name" value="Tetratricopeptide repeat domain"/>
    <property type="match status" value="1"/>
</dbReference>
<dbReference type="Gene3D" id="3.40.50.300">
    <property type="entry name" value="P-loop containing nucleotide triphosphate hydrolases"/>
    <property type="match status" value="1"/>
</dbReference>
<dbReference type="Pfam" id="PF00931">
    <property type="entry name" value="NB-ARC"/>
    <property type="match status" value="1"/>
</dbReference>
<gene>
    <name evidence="3" type="ORF">CBYS24578_00017782</name>
</gene>
<evidence type="ECO:0000313" key="4">
    <source>
        <dbReference type="Proteomes" id="UP000754883"/>
    </source>
</evidence>
<dbReference type="Pfam" id="PF24809">
    <property type="entry name" value="DUF7708"/>
    <property type="match status" value="1"/>
</dbReference>
<organism evidence="3 4">
    <name type="scientific">Clonostachys byssicola</name>
    <dbReference type="NCBI Taxonomy" id="160290"/>
    <lineage>
        <taxon>Eukaryota</taxon>
        <taxon>Fungi</taxon>
        <taxon>Dikarya</taxon>
        <taxon>Ascomycota</taxon>
        <taxon>Pezizomycotina</taxon>
        <taxon>Sordariomycetes</taxon>
        <taxon>Hypocreomycetidae</taxon>
        <taxon>Hypocreales</taxon>
        <taxon>Bionectriaceae</taxon>
        <taxon>Clonostachys</taxon>
    </lineage>
</organism>
<dbReference type="OrthoDB" id="6161812at2759"/>
<comment type="caution">
    <text evidence="3">The sequence shown here is derived from an EMBL/GenBank/DDBJ whole genome shotgun (WGS) entry which is preliminary data.</text>
</comment>
<dbReference type="Pfam" id="PF13432">
    <property type="entry name" value="TPR_16"/>
    <property type="match status" value="1"/>
</dbReference>
<dbReference type="EMBL" id="CABFNO020001406">
    <property type="protein sequence ID" value="CAG9986863.1"/>
    <property type="molecule type" value="Genomic_DNA"/>
</dbReference>
<dbReference type="InterPro" id="IPR002182">
    <property type="entry name" value="NB-ARC"/>
</dbReference>
<dbReference type="InterPro" id="IPR011990">
    <property type="entry name" value="TPR-like_helical_dom_sf"/>
</dbReference>
<dbReference type="Proteomes" id="UP000754883">
    <property type="component" value="Unassembled WGS sequence"/>
</dbReference>
<dbReference type="SUPFAM" id="SSF48452">
    <property type="entry name" value="TPR-like"/>
    <property type="match status" value="1"/>
</dbReference>
<keyword evidence="4" id="KW-1185">Reference proteome</keyword>
<accession>A0A9N9UBD8</accession>
<evidence type="ECO:0000259" key="2">
    <source>
        <dbReference type="Pfam" id="PF24809"/>
    </source>
</evidence>
<dbReference type="AlphaFoldDB" id="A0A9N9UBD8"/>
<proteinExistence type="predicted"/>
<evidence type="ECO:0000259" key="1">
    <source>
        <dbReference type="Pfam" id="PF00931"/>
    </source>
</evidence>
<dbReference type="SUPFAM" id="SSF52540">
    <property type="entry name" value="P-loop containing nucleoside triphosphate hydrolases"/>
    <property type="match status" value="1"/>
</dbReference>
<dbReference type="InterPro" id="IPR056125">
    <property type="entry name" value="DUF7708"/>
</dbReference>
<dbReference type="PANTHER" id="PTHR47691">
    <property type="entry name" value="REGULATOR-RELATED"/>
    <property type="match status" value="1"/>
</dbReference>
<name>A0A9N9UBD8_9HYPO</name>
<protein>
    <recommendedName>
        <fullName evidence="5">NB-ARC domain-containing protein</fullName>
    </recommendedName>
</protein>